<evidence type="ECO:0000256" key="2">
    <source>
        <dbReference type="ARBA" id="ARBA00004725"/>
    </source>
</evidence>
<sequence length="328" mass="36682">MPDLSTSYMGLKLCSPIIASSSGLTNSLQDIIELEKNGAGAIVLKSLFEEEIVTEMEHELNKMQSENYLYPETMEFYENYDVEDTLTSYLKLIDDCKKNVSIPIIASINCITSHNWPYFAKSLEEAGADAIELNISILPSDTESTCVENEKVLFNIIKAVKHEVTIPIAVKISSYFSNLAGIVSQISRTGVDGIVMFNRFYSPDIDVNNFEVIPAPLFSTPNDYVIPLRWISIMSERVECDLAASTGVHDGNTLIKMILGGAAAVQVASTLYKNGFAHMQLMLNELKNWMEEKDFSNIKQIKGMLSQSRSINPAGYLRIQFMKHFSQK</sequence>
<accession>A0AAE3M3R5</accession>
<dbReference type="GO" id="GO:0004152">
    <property type="term" value="F:dihydroorotate dehydrogenase activity"/>
    <property type="evidence" value="ECO:0007669"/>
    <property type="project" value="InterPro"/>
</dbReference>
<evidence type="ECO:0000256" key="1">
    <source>
        <dbReference type="ARBA" id="ARBA00001917"/>
    </source>
</evidence>
<comment type="caution">
    <text evidence="8">The sequence shown here is derived from an EMBL/GenBank/DDBJ whole genome shotgun (WGS) entry which is preliminary data.</text>
</comment>
<keyword evidence="5" id="KW-0665">Pyrimidine biosynthesis</keyword>
<comment type="cofactor">
    <cofactor evidence="1">
        <name>FMN</name>
        <dbReference type="ChEBI" id="CHEBI:58210"/>
    </cofactor>
</comment>
<dbReference type="Gene3D" id="3.20.20.70">
    <property type="entry name" value="Aldolase class I"/>
    <property type="match status" value="1"/>
</dbReference>
<evidence type="ECO:0000256" key="6">
    <source>
        <dbReference type="ARBA" id="ARBA00023002"/>
    </source>
</evidence>
<dbReference type="EMBL" id="JAPDPJ010000017">
    <property type="protein sequence ID" value="MCW3786701.1"/>
    <property type="molecule type" value="Genomic_DNA"/>
</dbReference>
<name>A0AAE3M3R5_9BACT</name>
<dbReference type="SUPFAM" id="SSF51395">
    <property type="entry name" value="FMN-linked oxidoreductases"/>
    <property type="match status" value="1"/>
</dbReference>
<organism evidence="8 9">
    <name type="scientific">Plebeiibacterium sediminum</name>
    <dbReference type="NCBI Taxonomy" id="2992112"/>
    <lineage>
        <taxon>Bacteria</taxon>
        <taxon>Pseudomonadati</taxon>
        <taxon>Bacteroidota</taxon>
        <taxon>Bacteroidia</taxon>
        <taxon>Marinilabiliales</taxon>
        <taxon>Marinilabiliaceae</taxon>
        <taxon>Plebeiibacterium</taxon>
    </lineage>
</organism>
<proteinExistence type="predicted"/>
<reference evidence="8" key="1">
    <citation type="submission" date="2022-10" db="EMBL/GenBank/DDBJ databases">
        <authorList>
            <person name="Yu W.X."/>
        </authorList>
    </citation>
    <scope>NUCLEOTIDE SEQUENCE</scope>
    <source>
        <strain evidence="8">AAT</strain>
    </source>
</reference>
<comment type="pathway">
    <text evidence="2">Pyrimidine metabolism; UMP biosynthesis via de novo pathway.</text>
</comment>
<keyword evidence="9" id="KW-1185">Reference proteome</keyword>
<dbReference type="InterPro" id="IPR013785">
    <property type="entry name" value="Aldolase_TIM"/>
</dbReference>
<dbReference type="PIRSF" id="PIRSF000164">
    <property type="entry name" value="DHO_oxidase"/>
    <property type="match status" value="1"/>
</dbReference>
<evidence type="ECO:0000313" key="8">
    <source>
        <dbReference type="EMBL" id="MCW3786701.1"/>
    </source>
</evidence>
<dbReference type="GO" id="GO:0006222">
    <property type="term" value="P:UMP biosynthetic process"/>
    <property type="evidence" value="ECO:0007669"/>
    <property type="project" value="InterPro"/>
</dbReference>
<gene>
    <name evidence="8" type="ORF">OM075_09500</name>
</gene>
<dbReference type="PANTHER" id="PTHR48109:SF3">
    <property type="entry name" value="SLL0744 PROTEIN"/>
    <property type="match status" value="1"/>
</dbReference>
<evidence type="ECO:0000313" key="9">
    <source>
        <dbReference type="Proteomes" id="UP001209229"/>
    </source>
</evidence>
<dbReference type="GO" id="GO:0005737">
    <property type="term" value="C:cytoplasm"/>
    <property type="evidence" value="ECO:0007669"/>
    <property type="project" value="InterPro"/>
</dbReference>
<feature type="domain" description="Dihydroorotate dehydrogenase catalytic" evidence="7">
    <location>
        <begin position="4"/>
        <end position="290"/>
    </location>
</feature>
<protein>
    <submittedName>
        <fullName evidence="8">Dihydroorotate dehydrogenase-like protein</fullName>
    </submittedName>
</protein>
<dbReference type="AlphaFoldDB" id="A0AAE3M3R5"/>
<dbReference type="Proteomes" id="UP001209229">
    <property type="component" value="Unassembled WGS sequence"/>
</dbReference>
<evidence type="ECO:0000256" key="3">
    <source>
        <dbReference type="ARBA" id="ARBA00022630"/>
    </source>
</evidence>
<evidence type="ECO:0000259" key="7">
    <source>
        <dbReference type="Pfam" id="PF01180"/>
    </source>
</evidence>
<dbReference type="GO" id="GO:0006207">
    <property type="term" value="P:'de novo' pyrimidine nucleobase biosynthetic process"/>
    <property type="evidence" value="ECO:0007669"/>
    <property type="project" value="TreeGrafter"/>
</dbReference>
<evidence type="ECO:0000256" key="4">
    <source>
        <dbReference type="ARBA" id="ARBA00022643"/>
    </source>
</evidence>
<keyword evidence="4" id="KW-0288">FMN</keyword>
<keyword evidence="6" id="KW-0560">Oxidoreductase</keyword>
<dbReference type="Pfam" id="PF01180">
    <property type="entry name" value="DHO_dh"/>
    <property type="match status" value="1"/>
</dbReference>
<dbReference type="RefSeq" id="WP_301190265.1">
    <property type="nucleotide sequence ID" value="NZ_JAPDPJ010000017.1"/>
</dbReference>
<evidence type="ECO:0000256" key="5">
    <source>
        <dbReference type="ARBA" id="ARBA00022975"/>
    </source>
</evidence>
<dbReference type="PANTHER" id="PTHR48109">
    <property type="entry name" value="DIHYDROOROTATE DEHYDROGENASE (QUINONE), MITOCHONDRIAL-RELATED"/>
    <property type="match status" value="1"/>
</dbReference>
<dbReference type="NCBIfam" id="NF005741">
    <property type="entry name" value="PRK07565.1"/>
    <property type="match status" value="1"/>
</dbReference>
<keyword evidence="3" id="KW-0285">Flavoprotein</keyword>
<dbReference type="InterPro" id="IPR050074">
    <property type="entry name" value="DHO_dehydrogenase"/>
</dbReference>
<dbReference type="InterPro" id="IPR012135">
    <property type="entry name" value="Dihydroorotate_DH_1_2"/>
</dbReference>
<dbReference type="InterPro" id="IPR005720">
    <property type="entry name" value="Dihydroorotate_DH_cat"/>
</dbReference>